<feature type="domain" description="VOC" evidence="1">
    <location>
        <begin position="3"/>
        <end position="127"/>
    </location>
</feature>
<comment type="caution">
    <text evidence="2">The sequence shown here is derived from an EMBL/GenBank/DDBJ whole genome shotgun (WGS) entry which is preliminary data.</text>
</comment>
<evidence type="ECO:0000313" key="2">
    <source>
        <dbReference type="EMBL" id="MBI3127666.1"/>
    </source>
</evidence>
<dbReference type="Pfam" id="PF00903">
    <property type="entry name" value="Glyoxalase"/>
    <property type="match status" value="1"/>
</dbReference>
<protein>
    <submittedName>
        <fullName evidence="2">VOC family protein</fullName>
    </submittedName>
</protein>
<gene>
    <name evidence="2" type="ORF">HYZ11_08700</name>
</gene>
<dbReference type="SUPFAM" id="SSF54593">
    <property type="entry name" value="Glyoxalase/Bleomycin resistance protein/Dihydroxybiphenyl dioxygenase"/>
    <property type="match status" value="1"/>
</dbReference>
<dbReference type="PROSITE" id="PS51819">
    <property type="entry name" value="VOC"/>
    <property type="match status" value="1"/>
</dbReference>
<name>A0A932HXZ3_UNCTE</name>
<dbReference type="InterPro" id="IPR050383">
    <property type="entry name" value="GlyoxalaseI/FosfomycinResist"/>
</dbReference>
<evidence type="ECO:0000313" key="3">
    <source>
        <dbReference type="Proteomes" id="UP000782312"/>
    </source>
</evidence>
<dbReference type="Gene3D" id="3.10.180.10">
    <property type="entry name" value="2,3-Dihydroxybiphenyl 1,2-Dioxygenase, domain 1"/>
    <property type="match status" value="1"/>
</dbReference>
<dbReference type="InterPro" id="IPR004360">
    <property type="entry name" value="Glyas_Fos-R_dOase_dom"/>
</dbReference>
<accession>A0A932HXZ3</accession>
<dbReference type="AlphaFoldDB" id="A0A932HXZ3"/>
<evidence type="ECO:0000259" key="1">
    <source>
        <dbReference type="PROSITE" id="PS51819"/>
    </source>
</evidence>
<organism evidence="2 3">
    <name type="scientific">Tectimicrobiota bacterium</name>
    <dbReference type="NCBI Taxonomy" id="2528274"/>
    <lineage>
        <taxon>Bacteria</taxon>
        <taxon>Pseudomonadati</taxon>
        <taxon>Nitrospinota/Tectimicrobiota group</taxon>
        <taxon>Candidatus Tectimicrobiota</taxon>
    </lineage>
</organism>
<dbReference type="InterPro" id="IPR029068">
    <property type="entry name" value="Glyas_Bleomycin-R_OHBP_Dase"/>
</dbReference>
<dbReference type="InterPro" id="IPR037523">
    <property type="entry name" value="VOC_core"/>
</dbReference>
<reference evidence="2" key="1">
    <citation type="submission" date="2020-07" db="EMBL/GenBank/DDBJ databases">
        <title>Huge and variable diversity of episymbiotic CPR bacteria and DPANN archaea in groundwater ecosystems.</title>
        <authorList>
            <person name="He C.Y."/>
            <person name="Keren R."/>
            <person name="Whittaker M."/>
            <person name="Farag I.F."/>
            <person name="Doudna J."/>
            <person name="Cate J.H.D."/>
            <person name="Banfield J.F."/>
        </authorList>
    </citation>
    <scope>NUCLEOTIDE SEQUENCE</scope>
    <source>
        <strain evidence="2">NC_groundwater_763_Ag_S-0.2um_68_21</strain>
    </source>
</reference>
<dbReference type="PANTHER" id="PTHR21366:SF22">
    <property type="entry name" value="VOC DOMAIN-CONTAINING PROTEIN"/>
    <property type="match status" value="1"/>
</dbReference>
<dbReference type="PANTHER" id="PTHR21366">
    <property type="entry name" value="GLYOXALASE FAMILY PROTEIN"/>
    <property type="match status" value="1"/>
</dbReference>
<proteinExistence type="predicted"/>
<sequence>MRGVLETCLYAEDLEEAERFYAETLGLEAFQRAPGRHVFFRCGERAVLLLFNPRKTREPDLKLGVPSHGAEGPGHACFAVREEELEGWRARLRGLKIAIEKEIDWPGGGRSIYFRDPAGNSLELASPRIWRLEEI</sequence>
<dbReference type="Proteomes" id="UP000782312">
    <property type="component" value="Unassembled WGS sequence"/>
</dbReference>
<dbReference type="EMBL" id="JACPUR010000019">
    <property type="protein sequence ID" value="MBI3127666.1"/>
    <property type="molecule type" value="Genomic_DNA"/>
</dbReference>